<protein>
    <recommendedName>
        <fullName evidence="4">Membrane protein 6-pyruvoyl-tetrahydropterin synthase-related domain-containing protein</fullName>
    </recommendedName>
</protein>
<sequence>MAVRLRPFSLLALLWLMYFHPLVLHPAHTLYAPYSDFLAEHLPAKLFLNHEWTSRGELPLWDPYHFCGTPFVHDIQVGAFYPPNAVVYLVPEHAIGAALSWVIALHVLAAGVFAFIYARARGLNEVGGLVAAVGFMLSSKWMTHLLLAGHTITIGLAWLPLVLLTVERGIANRSAWGVCGAGCALALLGLGTHPQWAFYAGVFAVAWTVPERARFVRFAACWAGAVAVAGLLAAVQLLPTWEAAQWSARSGTVEATGALTLGPRTALALLGPSLSYSAPQTWETQGVFGLFWLTAAVAAPALVGGRARWRFGVLCGLVAFSIGGAALLEPLPGFGWFRVPTRMLLIAAFPLAFLAGVTTDALARAAWALDARAALAAGFRRVAIVIGVPTIIGLWFASGATWWAFVAYWAAVVVALVPFVRVLQNQTSSVRTRTLLWLGVLLVDLIAPIAVLPAVRRQTDLYPSSPAMDALAACPEPRRVLDWDTGGENGQASFLGIGAPHALVHRVATPRGYNPLDVRHYREFLAFVVDDPQPVRGNSPYTQQVVPNFEVGNPELFRLLCVTHRVVPDEAQPLPGAWNRLLVDPAPPAPPPLLPLSPDPLPPHTLSEAANPHARTWIVPRAERLTGNHLEGLKQADLANTVLISNESALSHPHGDKPGAARVIEYQANRVTVELDGTAGWLVLSDVWFPGWTCRVDGVEVPVERANHAFRAVPVSAGAKRAEFTFAPQSYRIGWWASACTVLALIIATGICRLRRGLL</sequence>
<dbReference type="EMBL" id="CP053452">
    <property type="protein sequence ID" value="QJW93839.1"/>
    <property type="molecule type" value="Genomic_DNA"/>
</dbReference>
<feature type="transmembrane region" description="Helical" evidence="1">
    <location>
        <begin position="286"/>
        <end position="304"/>
    </location>
</feature>
<evidence type="ECO:0000256" key="1">
    <source>
        <dbReference type="SAM" id="Phobius"/>
    </source>
</evidence>
<dbReference type="KEGG" id="ftj:FTUN_1351"/>
<reference evidence="3" key="1">
    <citation type="submission" date="2020-05" db="EMBL/GenBank/DDBJ databases">
        <title>Frigoriglobus tundricola gen. nov., sp. nov., a psychrotolerant cellulolytic planctomycete of the family Gemmataceae with two divergent copies of 16S rRNA gene.</title>
        <authorList>
            <person name="Kulichevskaya I.S."/>
            <person name="Ivanova A.A."/>
            <person name="Naumoff D.G."/>
            <person name="Beletsky A.V."/>
            <person name="Rijpstra W.I.C."/>
            <person name="Sinninghe Damste J.S."/>
            <person name="Mardanov A.V."/>
            <person name="Ravin N.V."/>
            <person name="Dedysh S.N."/>
        </authorList>
    </citation>
    <scope>NUCLEOTIDE SEQUENCE [LARGE SCALE GENOMIC DNA]</scope>
    <source>
        <strain evidence="3">PL17</strain>
    </source>
</reference>
<evidence type="ECO:0008006" key="4">
    <source>
        <dbReference type="Google" id="ProtNLM"/>
    </source>
</evidence>
<dbReference type="AlphaFoldDB" id="A0A6M5YIC7"/>
<feature type="transmembrane region" description="Helical" evidence="1">
    <location>
        <begin position="147"/>
        <end position="166"/>
    </location>
</feature>
<feature type="transmembrane region" description="Helical" evidence="1">
    <location>
        <begin position="220"/>
        <end position="238"/>
    </location>
</feature>
<feature type="transmembrane region" description="Helical" evidence="1">
    <location>
        <begin position="311"/>
        <end position="331"/>
    </location>
</feature>
<keyword evidence="1" id="KW-0472">Membrane</keyword>
<proteinExistence type="predicted"/>
<evidence type="ECO:0000313" key="3">
    <source>
        <dbReference type="Proteomes" id="UP000503447"/>
    </source>
</evidence>
<dbReference type="PANTHER" id="PTHR38454">
    <property type="entry name" value="INTEGRAL MEMBRANE PROTEIN-RELATED"/>
    <property type="match status" value="1"/>
</dbReference>
<feature type="transmembrane region" description="Helical" evidence="1">
    <location>
        <begin position="94"/>
        <end position="116"/>
    </location>
</feature>
<name>A0A6M5YIC7_9BACT</name>
<feature type="transmembrane region" description="Helical" evidence="1">
    <location>
        <begin position="343"/>
        <end position="363"/>
    </location>
</feature>
<keyword evidence="3" id="KW-1185">Reference proteome</keyword>
<dbReference type="Proteomes" id="UP000503447">
    <property type="component" value="Chromosome"/>
</dbReference>
<organism evidence="2 3">
    <name type="scientific">Frigoriglobus tundricola</name>
    <dbReference type="NCBI Taxonomy" id="2774151"/>
    <lineage>
        <taxon>Bacteria</taxon>
        <taxon>Pseudomonadati</taxon>
        <taxon>Planctomycetota</taxon>
        <taxon>Planctomycetia</taxon>
        <taxon>Gemmatales</taxon>
        <taxon>Gemmataceae</taxon>
        <taxon>Frigoriglobus</taxon>
    </lineage>
</organism>
<feature type="transmembrane region" description="Helical" evidence="1">
    <location>
        <begin position="402"/>
        <end position="423"/>
    </location>
</feature>
<keyword evidence="1" id="KW-1133">Transmembrane helix</keyword>
<feature type="transmembrane region" description="Helical" evidence="1">
    <location>
        <begin position="733"/>
        <end position="754"/>
    </location>
</feature>
<feature type="transmembrane region" description="Helical" evidence="1">
    <location>
        <begin position="375"/>
        <end position="396"/>
    </location>
</feature>
<dbReference type="PANTHER" id="PTHR38454:SF1">
    <property type="entry name" value="INTEGRAL MEMBRANE PROTEIN"/>
    <property type="match status" value="1"/>
</dbReference>
<dbReference type="InterPro" id="IPR018580">
    <property type="entry name" value="Uncharacterised_YfhO"/>
</dbReference>
<keyword evidence="1" id="KW-0812">Transmembrane</keyword>
<dbReference type="RefSeq" id="WP_171469960.1">
    <property type="nucleotide sequence ID" value="NZ_CP053452.2"/>
</dbReference>
<gene>
    <name evidence="2" type="ORF">FTUN_1351</name>
</gene>
<evidence type="ECO:0000313" key="2">
    <source>
        <dbReference type="EMBL" id="QJW93839.1"/>
    </source>
</evidence>
<accession>A0A6M5YIC7</accession>
<dbReference type="Pfam" id="PF09586">
    <property type="entry name" value="YfhO"/>
    <property type="match status" value="1"/>
</dbReference>
<feature type="transmembrane region" description="Helical" evidence="1">
    <location>
        <begin position="435"/>
        <end position="455"/>
    </location>
</feature>